<dbReference type="Proteomes" id="UP000245634">
    <property type="component" value="Unassembled WGS sequence"/>
</dbReference>
<feature type="transmembrane region" description="Helical" evidence="1">
    <location>
        <begin position="180"/>
        <end position="202"/>
    </location>
</feature>
<proteinExistence type="predicted"/>
<organism evidence="2 3">
    <name type="scientific">Tumebacillus permanentifrigoris</name>
    <dbReference type="NCBI Taxonomy" id="378543"/>
    <lineage>
        <taxon>Bacteria</taxon>
        <taxon>Bacillati</taxon>
        <taxon>Bacillota</taxon>
        <taxon>Bacilli</taxon>
        <taxon>Bacillales</taxon>
        <taxon>Alicyclobacillaceae</taxon>
        <taxon>Tumebacillus</taxon>
    </lineage>
</organism>
<evidence type="ECO:0000313" key="3">
    <source>
        <dbReference type="Proteomes" id="UP000245634"/>
    </source>
</evidence>
<feature type="transmembrane region" description="Helical" evidence="1">
    <location>
        <begin position="30"/>
        <end position="52"/>
    </location>
</feature>
<dbReference type="PANTHER" id="PTHR36832">
    <property type="entry name" value="SLR1174 PROTEIN-RELATED"/>
    <property type="match status" value="1"/>
</dbReference>
<dbReference type="AlphaFoldDB" id="A0A316DBE0"/>
<feature type="transmembrane region" description="Helical" evidence="1">
    <location>
        <begin position="234"/>
        <end position="256"/>
    </location>
</feature>
<dbReference type="RefSeq" id="WP_109689909.1">
    <property type="nucleotide sequence ID" value="NZ_QGGL01000011.1"/>
</dbReference>
<dbReference type="PANTHER" id="PTHR36832:SF1">
    <property type="entry name" value="SLR1174 PROTEIN"/>
    <property type="match status" value="1"/>
</dbReference>
<feature type="transmembrane region" description="Helical" evidence="1">
    <location>
        <begin position="146"/>
        <end position="168"/>
    </location>
</feature>
<dbReference type="InterPro" id="IPR010390">
    <property type="entry name" value="ABC-2_transporter-like"/>
</dbReference>
<keyword evidence="1" id="KW-1133">Transmembrane helix</keyword>
<keyword evidence="1" id="KW-0812">Transmembrane</keyword>
<dbReference type="Pfam" id="PF06182">
    <property type="entry name" value="ABC2_membrane_6"/>
    <property type="match status" value="1"/>
</dbReference>
<dbReference type="EMBL" id="QGGL01000011">
    <property type="protein sequence ID" value="PWK11354.1"/>
    <property type="molecule type" value="Genomic_DNA"/>
</dbReference>
<evidence type="ECO:0000256" key="1">
    <source>
        <dbReference type="SAM" id="Phobius"/>
    </source>
</evidence>
<gene>
    <name evidence="2" type="ORF">C7459_111150</name>
</gene>
<protein>
    <submittedName>
        <fullName evidence="2">ABC-2 type transport system permease protein</fullName>
    </submittedName>
</protein>
<reference evidence="2 3" key="1">
    <citation type="submission" date="2018-05" db="EMBL/GenBank/DDBJ databases">
        <title>Genomic Encyclopedia of Type Strains, Phase IV (KMG-IV): sequencing the most valuable type-strain genomes for metagenomic binning, comparative biology and taxonomic classification.</title>
        <authorList>
            <person name="Goeker M."/>
        </authorList>
    </citation>
    <scope>NUCLEOTIDE SEQUENCE [LARGE SCALE GENOMIC DNA]</scope>
    <source>
        <strain evidence="2 3">DSM 18773</strain>
    </source>
</reference>
<comment type="caution">
    <text evidence="2">The sequence shown here is derived from an EMBL/GenBank/DDBJ whole genome shotgun (WGS) entry which is preliminary data.</text>
</comment>
<accession>A0A316DBE0</accession>
<dbReference type="OrthoDB" id="8582979at2"/>
<sequence length="269" mass="30764">MSNLSKLWRIYSRWMKIHWAILLEYRGDTFFYMMGGFISPIVTLAVWMSVSGGGTIGSYDTRDFILYFLSIMFVSRLTASWDAWEIEVHLREGTLSGFLLRPSSYLHYRLAENLVYKLFYGVVMLIAWAIAWPLTEAVQISLEPLHLLTIVLAILLACATRYLFYYNLGMLGFWTTRTGAIVGLVEAISMFLSGRIAPYALLPDWVKASQSYTPFYWNLGFPVDLMTVKLSGPAVWQGLGIQVLWLVLFIAAYQLLWRRGLRKYSAVGG</sequence>
<keyword evidence="3" id="KW-1185">Reference proteome</keyword>
<name>A0A316DBE0_9BACL</name>
<keyword evidence="1" id="KW-0472">Membrane</keyword>
<evidence type="ECO:0000313" key="2">
    <source>
        <dbReference type="EMBL" id="PWK11354.1"/>
    </source>
</evidence>
<feature type="transmembrane region" description="Helical" evidence="1">
    <location>
        <begin position="114"/>
        <end position="134"/>
    </location>
</feature>